<dbReference type="Gene3D" id="1.10.287.950">
    <property type="entry name" value="Methyl-accepting chemotaxis protein"/>
    <property type="match status" value="1"/>
</dbReference>
<dbReference type="InterPro" id="IPR033479">
    <property type="entry name" value="dCache_1"/>
</dbReference>
<evidence type="ECO:0000256" key="5">
    <source>
        <dbReference type="ARBA" id="ARBA00022989"/>
    </source>
</evidence>
<dbReference type="OrthoDB" id="7293398at2"/>
<evidence type="ECO:0000256" key="11">
    <source>
        <dbReference type="SAM" id="MobiDB-lite"/>
    </source>
</evidence>
<evidence type="ECO:0000259" key="13">
    <source>
        <dbReference type="PROSITE" id="PS50111"/>
    </source>
</evidence>
<evidence type="ECO:0000313" key="15">
    <source>
        <dbReference type="EMBL" id="PTW61556.1"/>
    </source>
</evidence>
<accession>A0A2T5VCT0</accession>
<dbReference type="EMBL" id="QAYG01000002">
    <property type="protein sequence ID" value="PTW61556.1"/>
    <property type="molecule type" value="Genomic_DNA"/>
</dbReference>
<evidence type="ECO:0000256" key="12">
    <source>
        <dbReference type="SAM" id="Phobius"/>
    </source>
</evidence>
<evidence type="ECO:0000256" key="3">
    <source>
        <dbReference type="ARBA" id="ARBA00022500"/>
    </source>
</evidence>
<reference evidence="15 16" key="1">
    <citation type="submission" date="2018-04" db="EMBL/GenBank/DDBJ databases">
        <title>Genomic Encyclopedia of Archaeal and Bacterial Type Strains, Phase II (KMG-II): from individual species to whole genera.</title>
        <authorList>
            <person name="Goeker M."/>
        </authorList>
    </citation>
    <scope>NUCLEOTIDE SEQUENCE [LARGE SCALE GENOMIC DNA]</scope>
    <source>
        <strain evidence="15 16">DSM 23382</strain>
    </source>
</reference>
<name>A0A2T5VCT0_9HYPH</name>
<protein>
    <submittedName>
        <fullName evidence="15">Methyl-accepting chemotaxis protein</fullName>
    </submittedName>
</protein>
<keyword evidence="4 12" id="KW-0812">Transmembrane</keyword>
<feature type="transmembrane region" description="Helical" evidence="12">
    <location>
        <begin position="341"/>
        <end position="359"/>
    </location>
</feature>
<keyword evidence="3" id="KW-0145">Chemotaxis</keyword>
<dbReference type="Proteomes" id="UP000244081">
    <property type="component" value="Unassembled WGS sequence"/>
</dbReference>
<dbReference type="InterPro" id="IPR004089">
    <property type="entry name" value="MCPsignal_dom"/>
</dbReference>
<evidence type="ECO:0000256" key="10">
    <source>
        <dbReference type="SAM" id="Coils"/>
    </source>
</evidence>
<dbReference type="SUPFAM" id="SSF58104">
    <property type="entry name" value="Methyl-accepting chemotaxis protein (MCP) signaling domain"/>
    <property type="match status" value="1"/>
</dbReference>
<dbReference type="GO" id="GO:0006935">
    <property type="term" value="P:chemotaxis"/>
    <property type="evidence" value="ECO:0007669"/>
    <property type="project" value="UniProtKB-KW"/>
</dbReference>
<keyword evidence="5 12" id="KW-1133">Transmembrane helix</keyword>
<dbReference type="GO" id="GO:0007165">
    <property type="term" value="P:signal transduction"/>
    <property type="evidence" value="ECO:0007669"/>
    <property type="project" value="UniProtKB-KW"/>
</dbReference>
<keyword evidence="10" id="KW-0175">Coiled coil</keyword>
<evidence type="ECO:0000256" key="8">
    <source>
        <dbReference type="ARBA" id="ARBA00029447"/>
    </source>
</evidence>
<proteinExistence type="inferred from homology"/>
<evidence type="ECO:0000256" key="6">
    <source>
        <dbReference type="ARBA" id="ARBA00023136"/>
    </source>
</evidence>
<dbReference type="PANTHER" id="PTHR32089:SF112">
    <property type="entry name" value="LYSOZYME-LIKE PROTEIN-RELATED"/>
    <property type="match status" value="1"/>
</dbReference>
<dbReference type="Pfam" id="PF00672">
    <property type="entry name" value="HAMP"/>
    <property type="match status" value="1"/>
</dbReference>
<keyword evidence="2" id="KW-1003">Cell membrane</keyword>
<evidence type="ECO:0000259" key="14">
    <source>
        <dbReference type="PROSITE" id="PS50885"/>
    </source>
</evidence>
<feature type="domain" description="HAMP" evidence="14">
    <location>
        <begin position="361"/>
        <end position="414"/>
    </location>
</feature>
<feature type="domain" description="Methyl-accepting transducer" evidence="13">
    <location>
        <begin position="431"/>
        <end position="692"/>
    </location>
</feature>
<dbReference type="CDD" id="cd06225">
    <property type="entry name" value="HAMP"/>
    <property type="match status" value="1"/>
</dbReference>
<dbReference type="SMART" id="SM00283">
    <property type="entry name" value="MA"/>
    <property type="match status" value="1"/>
</dbReference>
<keyword evidence="16" id="KW-1185">Reference proteome</keyword>
<dbReference type="Gene3D" id="1.10.8.500">
    <property type="entry name" value="HAMP domain in histidine kinase"/>
    <property type="match status" value="1"/>
</dbReference>
<evidence type="ECO:0000256" key="7">
    <source>
        <dbReference type="ARBA" id="ARBA00023224"/>
    </source>
</evidence>
<feature type="region of interest" description="Disordered" evidence="11">
    <location>
        <begin position="467"/>
        <end position="486"/>
    </location>
</feature>
<dbReference type="PROSITE" id="PS50885">
    <property type="entry name" value="HAMP"/>
    <property type="match status" value="1"/>
</dbReference>
<comment type="caution">
    <text evidence="15">The sequence shown here is derived from an EMBL/GenBank/DDBJ whole genome shotgun (WGS) entry which is preliminary data.</text>
</comment>
<evidence type="ECO:0000256" key="4">
    <source>
        <dbReference type="ARBA" id="ARBA00022692"/>
    </source>
</evidence>
<dbReference type="CDD" id="cd18774">
    <property type="entry name" value="PDC2_HK_sensor"/>
    <property type="match status" value="1"/>
</dbReference>
<dbReference type="PROSITE" id="PS51257">
    <property type="entry name" value="PROKAR_LIPOPROTEIN"/>
    <property type="match status" value="1"/>
</dbReference>
<comment type="subcellular location">
    <subcellularLocation>
        <location evidence="1">Cell membrane</location>
        <topology evidence="1">Multi-pass membrane protein</topology>
    </subcellularLocation>
</comment>
<dbReference type="InterPro" id="IPR003660">
    <property type="entry name" value="HAMP_dom"/>
</dbReference>
<dbReference type="PROSITE" id="PS50111">
    <property type="entry name" value="CHEMOTAXIS_TRANSDUC_2"/>
    <property type="match status" value="1"/>
</dbReference>
<keyword evidence="6 12" id="KW-0472">Membrane</keyword>
<feature type="coiled-coil region" evidence="10">
    <location>
        <begin position="411"/>
        <end position="438"/>
    </location>
</feature>
<dbReference type="Gene3D" id="3.30.450.20">
    <property type="entry name" value="PAS domain"/>
    <property type="match status" value="1"/>
</dbReference>
<evidence type="ECO:0000313" key="16">
    <source>
        <dbReference type="Proteomes" id="UP000244081"/>
    </source>
</evidence>
<dbReference type="PANTHER" id="PTHR32089">
    <property type="entry name" value="METHYL-ACCEPTING CHEMOTAXIS PROTEIN MCPB"/>
    <property type="match status" value="1"/>
</dbReference>
<evidence type="ECO:0000256" key="9">
    <source>
        <dbReference type="PROSITE-ProRule" id="PRU00284"/>
    </source>
</evidence>
<keyword evidence="7 9" id="KW-0807">Transducer</keyword>
<dbReference type="Pfam" id="PF00015">
    <property type="entry name" value="MCPsignal"/>
    <property type="match status" value="1"/>
</dbReference>
<sequence length="712" mass="75428">MARLATRLPLIVSGLALVSCTTVGVLGYLNGREGLVNAAESELRILAHARSEALSIKLAGARSDLNNLVSSANASIVLNEMNEALTTLDQDRAELDAYYRSSDDPAKRAELTGDKNKTMYSWRHTGVHGTFLATWKQAGYGDIYVLNMDGRVIYSVTKSADFLETVGSPAIAGSGLQQAFEAAKGLKQGEQTLVDFSRYAPVGGTSSMFIAQPVYLSDYNETALKGVMVLRVDVNLLDSVLASRESLGETGQSFLVGSDGEVRSNKPLSAKPTALAETLDSPVVLDAARGTENFGLVENGDGSGEFVAAVPLSFMGAKWAVVAERSQEETLAPVAEMRDSMIYGTLIVLAIVTVIGTLFSTSITRALGNLVSALRKIADGELDTEIRAAKRGDEIGQIGRAVLRIQQNAVREQERKAAEDAREQEVQAQQRREFVEALASDFEASVGEVVQRVFSASNELRQSAESMASVAGTAGDRSESVSRASNAAREEVQTIAGASDELFKSIQEISSLISRSSSIAHMANERASTTDETVRSLAEAADRIGEVIRLISDIADQTNLLALNATIEAARAGEAGKGFAVVASEVKELAGQTAKATGEIGQQIDAIRSATKDAVEAISEIRTTIGEISESVGSVASAVEEQSAATQGIVDNTQRAADGTTSMSNDIEEVRQAAQHTGSAAEQVVGAAGHLTEQARSLDKQVRDFLDQIRAA</sequence>
<evidence type="ECO:0000256" key="1">
    <source>
        <dbReference type="ARBA" id="ARBA00004651"/>
    </source>
</evidence>
<dbReference type="AlphaFoldDB" id="A0A2T5VCT0"/>
<dbReference type="RefSeq" id="WP_107989651.1">
    <property type="nucleotide sequence ID" value="NZ_QAYG01000002.1"/>
</dbReference>
<dbReference type="GO" id="GO:0005886">
    <property type="term" value="C:plasma membrane"/>
    <property type="evidence" value="ECO:0007669"/>
    <property type="project" value="UniProtKB-SubCell"/>
</dbReference>
<dbReference type="Pfam" id="PF02743">
    <property type="entry name" value="dCache_1"/>
    <property type="match status" value="1"/>
</dbReference>
<dbReference type="SMART" id="SM00304">
    <property type="entry name" value="HAMP"/>
    <property type="match status" value="1"/>
</dbReference>
<gene>
    <name evidence="15" type="ORF">C8N35_102267</name>
</gene>
<organism evidence="15 16">
    <name type="scientific">Breoghania corrubedonensis</name>
    <dbReference type="NCBI Taxonomy" id="665038"/>
    <lineage>
        <taxon>Bacteria</taxon>
        <taxon>Pseudomonadati</taxon>
        <taxon>Pseudomonadota</taxon>
        <taxon>Alphaproteobacteria</taxon>
        <taxon>Hyphomicrobiales</taxon>
        <taxon>Stappiaceae</taxon>
        <taxon>Breoghania</taxon>
    </lineage>
</organism>
<comment type="similarity">
    <text evidence="8">Belongs to the methyl-accepting chemotaxis (MCP) protein family.</text>
</comment>
<evidence type="ECO:0000256" key="2">
    <source>
        <dbReference type="ARBA" id="ARBA00022475"/>
    </source>
</evidence>